<evidence type="ECO:0000259" key="1">
    <source>
        <dbReference type="PROSITE" id="PS50943"/>
    </source>
</evidence>
<dbReference type="CDD" id="cd00093">
    <property type="entry name" value="HTH_XRE"/>
    <property type="match status" value="1"/>
</dbReference>
<name>A0AA42DQ28_9FIRM</name>
<dbReference type="PROSITE" id="PS50943">
    <property type="entry name" value="HTH_CROC1"/>
    <property type="match status" value="1"/>
</dbReference>
<dbReference type="RefSeq" id="WP_271013044.1">
    <property type="nucleotide sequence ID" value="NZ_JAQIFT010000061.1"/>
</dbReference>
<sequence>MFYSLHLASFGKKISTLRKQNKITQLMICKQTGINIDTIRRIEQGLVLPKLDTLLLLSSAYKVDLLEIFLEYCFNEPLKNIYTQLDPIMSTIDAEEIVTFCDESIALINSSIDTSNLLLPAERDQLLYLLEGIKAYTDNNQVERSIDLFLKGLRCTQSLLSFDKLSELCFSEIELRLLYLIAANYLDLNKTDESIAILLHLLSMPDSTLSSKLRIKAHGLLSYNFFAIGDYKQSLHYADKGIELTRKAQRTYYAHTLLARKAVALLKLGQEGYEENMKLCIALLQFEGHTHLVEHYRQVSKERYHISI</sequence>
<dbReference type="GO" id="GO:0003677">
    <property type="term" value="F:DNA binding"/>
    <property type="evidence" value="ECO:0007669"/>
    <property type="project" value="InterPro"/>
</dbReference>
<proteinExistence type="predicted"/>
<dbReference type="InterPro" id="IPR011990">
    <property type="entry name" value="TPR-like_helical_dom_sf"/>
</dbReference>
<protein>
    <submittedName>
        <fullName evidence="2">Helix-turn-helix domain-containing protein</fullName>
    </submittedName>
</protein>
<gene>
    <name evidence="2" type="ORF">PBV87_16890</name>
</gene>
<dbReference type="Gene3D" id="1.25.40.10">
    <property type="entry name" value="Tetratricopeptide repeat domain"/>
    <property type="match status" value="1"/>
</dbReference>
<dbReference type="InterPro" id="IPR010982">
    <property type="entry name" value="Lambda_DNA-bd_dom_sf"/>
</dbReference>
<reference evidence="2" key="1">
    <citation type="journal article" date="2023" name="Int. J. Syst. Evol. Microbiol.">
        <title>&lt;i&gt;Holtiella tumoricola&lt;/i&gt; gen. nov. sp. nov., isolated from a human clinical sample.</title>
        <authorList>
            <person name="Allen-Vercoe E."/>
            <person name="Daigneault M.C."/>
            <person name="Vancuren S.J."/>
            <person name="Cochrane K."/>
            <person name="O'Neal L.L."/>
            <person name="Sankaranarayanan K."/>
            <person name="Lawson P.A."/>
        </authorList>
    </citation>
    <scope>NUCLEOTIDE SEQUENCE</scope>
    <source>
        <strain evidence="2">CC70A</strain>
    </source>
</reference>
<evidence type="ECO:0000313" key="2">
    <source>
        <dbReference type="EMBL" id="MDA3733155.1"/>
    </source>
</evidence>
<comment type="caution">
    <text evidence="2">The sequence shown here is derived from an EMBL/GenBank/DDBJ whole genome shotgun (WGS) entry which is preliminary data.</text>
</comment>
<dbReference type="Pfam" id="PF01381">
    <property type="entry name" value="HTH_3"/>
    <property type="match status" value="1"/>
</dbReference>
<accession>A0AA42DQ28</accession>
<dbReference type="SUPFAM" id="SSF47413">
    <property type="entry name" value="lambda repressor-like DNA-binding domains"/>
    <property type="match status" value="1"/>
</dbReference>
<dbReference type="SMART" id="SM00530">
    <property type="entry name" value="HTH_XRE"/>
    <property type="match status" value="1"/>
</dbReference>
<keyword evidence="3" id="KW-1185">Reference proteome</keyword>
<dbReference type="AlphaFoldDB" id="A0AA42DQ28"/>
<feature type="domain" description="HTH cro/C1-type" evidence="1">
    <location>
        <begin position="14"/>
        <end position="68"/>
    </location>
</feature>
<dbReference type="Proteomes" id="UP001169242">
    <property type="component" value="Unassembled WGS sequence"/>
</dbReference>
<dbReference type="EMBL" id="JAQIFT010000061">
    <property type="protein sequence ID" value="MDA3733155.1"/>
    <property type="molecule type" value="Genomic_DNA"/>
</dbReference>
<dbReference type="InterPro" id="IPR001387">
    <property type="entry name" value="Cro/C1-type_HTH"/>
</dbReference>
<organism evidence="2 3">
    <name type="scientific">Holtiella tumoricola</name>
    <dbReference type="NCBI Taxonomy" id="3018743"/>
    <lineage>
        <taxon>Bacteria</taxon>
        <taxon>Bacillati</taxon>
        <taxon>Bacillota</taxon>
        <taxon>Clostridia</taxon>
        <taxon>Lachnospirales</taxon>
        <taxon>Cellulosilyticaceae</taxon>
        <taxon>Holtiella</taxon>
    </lineage>
</organism>
<evidence type="ECO:0000313" key="3">
    <source>
        <dbReference type="Proteomes" id="UP001169242"/>
    </source>
</evidence>
<dbReference type="SUPFAM" id="SSF48452">
    <property type="entry name" value="TPR-like"/>
    <property type="match status" value="1"/>
</dbReference>